<comment type="similarity">
    <text evidence="2 12">Belongs to the type IA topoisomerase family.</text>
</comment>
<keyword evidence="17" id="KW-1185">Reference proteome</keyword>
<evidence type="ECO:0000313" key="17">
    <source>
        <dbReference type="Proteomes" id="UP000046395"/>
    </source>
</evidence>
<dbReference type="InterPro" id="IPR034144">
    <property type="entry name" value="TOPRIM_TopoIII"/>
</dbReference>
<evidence type="ECO:0000256" key="10">
    <source>
        <dbReference type="ARBA" id="ARBA00023235"/>
    </source>
</evidence>
<dbReference type="Gene3D" id="1.10.290.10">
    <property type="entry name" value="Topoisomerase I, domain 4"/>
    <property type="match status" value="1"/>
</dbReference>
<dbReference type="InterPro" id="IPR013824">
    <property type="entry name" value="Topo_IA_cen_sub1"/>
</dbReference>
<dbReference type="PANTHER" id="PTHR11390:SF21">
    <property type="entry name" value="DNA TOPOISOMERASE 3-ALPHA"/>
    <property type="match status" value="1"/>
</dbReference>
<comment type="catalytic activity">
    <reaction evidence="1 12">
        <text>ATP-independent breakage of single-stranded DNA, followed by passage and rejoining.</text>
        <dbReference type="EC" id="5.6.2.1"/>
    </reaction>
</comment>
<dbReference type="PRINTS" id="PR00417">
    <property type="entry name" value="PRTPISMRASEI"/>
</dbReference>
<evidence type="ECO:0000256" key="9">
    <source>
        <dbReference type="ARBA" id="ARBA00023125"/>
    </source>
</evidence>
<evidence type="ECO:0000256" key="2">
    <source>
        <dbReference type="ARBA" id="ARBA00009446"/>
    </source>
</evidence>
<feature type="region of interest" description="Disordered" evidence="13">
    <location>
        <begin position="369"/>
        <end position="389"/>
    </location>
</feature>
<dbReference type="Gene3D" id="3.40.50.140">
    <property type="match status" value="1"/>
</dbReference>
<dbReference type="PROSITE" id="PS51999">
    <property type="entry name" value="ZF_GRF"/>
    <property type="match status" value="2"/>
</dbReference>
<dbReference type="EC" id="5.6.2.1" evidence="3 12"/>
<evidence type="ECO:0000256" key="3">
    <source>
        <dbReference type="ARBA" id="ARBA00012891"/>
    </source>
</evidence>
<dbReference type="SUPFAM" id="SSF57783">
    <property type="entry name" value="Zinc beta-ribbon"/>
    <property type="match status" value="1"/>
</dbReference>
<evidence type="ECO:0000259" key="15">
    <source>
        <dbReference type="PROSITE" id="PS51999"/>
    </source>
</evidence>
<dbReference type="Pfam" id="PF01751">
    <property type="entry name" value="Toprim"/>
    <property type="match status" value="1"/>
</dbReference>
<dbReference type="STRING" id="70415.A0A5S6QIA1"/>
<dbReference type="GO" id="GO:0006265">
    <property type="term" value="P:DNA topological change"/>
    <property type="evidence" value="ECO:0007669"/>
    <property type="project" value="InterPro"/>
</dbReference>
<reference evidence="18" key="1">
    <citation type="submission" date="2019-12" db="UniProtKB">
        <authorList>
            <consortium name="WormBaseParasite"/>
        </authorList>
    </citation>
    <scope>IDENTIFICATION</scope>
</reference>
<dbReference type="PROSITE" id="PS00396">
    <property type="entry name" value="TOPO_IA_1"/>
    <property type="match status" value="1"/>
</dbReference>
<keyword evidence="8 12" id="KW-0799">Topoisomerase</keyword>
<dbReference type="PROSITE" id="PS52039">
    <property type="entry name" value="TOPO_IA_2"/>
    <property type="match status" value="1"/>
</dbReference>
<evidence type="ECO:0000259" key="16">
    <source>
        <dbReference type="PROSITE" id="PS52039"/>
    </source>
</evidence>
<dbReference type="SMART" id="SM00436">
    <property type="entry name" value="TOP1Bc"/>
    <property type="match status" value="1"/>
</dbReference>
<dbReference type="PROSITE" id="PS50880">
    <property type="entry name" value="TOPRIM"/>
    <property type="match status" value="1"/>
</dbReference>
<keyword evidence="5" id="KW-0677">Repeat</keyword>
<feature type="domain" description="GRF-type" evidence="15">
    <location>
        <begin position="764"/>
        <end position="802"/>
    </location>
</feature>
<dbReference type="CDD" id="cd03362">
    <property type="entry name" value="TOPRIM_TopoIA_TopoIII"/>
    <property type="match status" value="1"/>
</dbReference>
<accession>A0A5S6QIA1</accession>
<dbReference type="GO" id="GO:0003917">
    <property type="term" value="F:DNA topoisomerase type I (single strand cut, ATP-independent) activity"/>
    <property type="evidence" value="ECO:0007669"/>
    <property type="project" value="UniProtKB-EC"/>
</dbReference>
<dbReference type="WBParaSite" id="TMUE_2000006587.1">
    <property type="protein sequence ID" value="TMUE_2000006587.1"/>
    <property type="gene ID" value="WBGene00285426"/>
</dbReference>
<keyword evidence="9 12" id="KW-0238">DNA-binding</keyword>
<dbReference type="AlphaFoldDB" id="A0A5S6QIA1"/>
<keyword evidence="6 11" id="KW-0863">Zinc-finger</keyword>
<dbReference type="GO" id="GO:0003677">
    <property type="term" value="F:DNA binding"/>
    <property type="evidence" value="ECO:0007669"/>
    <property type="project" value="UniProtKB-KW"/>
</dbReference>
<feature type="region of interest" description="Disordered" evidence="13">
    <location>
        <begin position="737"/>
        <end position="759"/>
    </location>
</feature>
<keyword evidence="7" id="KW-0862">Zinc</keyword>
<keyword evidence="10 12" id="KW-0413">Isomerase</keyword>
<dbReference type="CDD" id="cd00186">
    <property type="entry name" value="TOP1Ac"/>
    <property type="match status" value="1"/>
</dbReference>
<evidence type="ECO:0000256" key="13">
    <source>
        <dbReference type="SAM" id="MobiDB-lite"/>
    </source>
</evidence>
<dbReference type="FunFam" id="1.10.290.10:FF:000001">
    <property type="entry name" value="DNA topoisomerase"/>
    <property type="match status" value="1"/>
</dbReference>
<evidence type="ECO:0000256" key="11">
    <source>
        <dbReference type="PROSITE-ProRule" id="PRU01343"/>
    </source>
</evidence>
<dbReference type="FunFam" id="3.40.50.140:FF:000003">
    <property type="entry name" value="DNA topoisomerase"/>
    <property type="match status" value="1"/>
</dbReference>
<dbReference type="InterPro" id="IPR023405">
    <property type="entry name" value="Topo_IA_core_domain"/>
</dbReference>
<dbReference type="Gene3D" id="2.70.20.10">
    <property type="entry name" value="Topoisomerase I, domain 3"/>
    <property type="match status" value="1"/>
</dbReference>
<dbReference type="SMART" id="SM00437">
    <property type="entry name" value="TOP1Ac"/>
    <property type="match status" value="1"/>
</dbReference>
<evidence type="ECO:0000256" key="6">
    <source>
        <dbReference type="ARBA" id="ARBA00022771"/>
    </source>
</evidence>
<feature type="domain" description="Toprim" evidence="14">
    <location>
        <begin position="4"/>
        <end position="148"/>
    </location>
</feature>
<proteinExistence type="inferred from homology"/>
<dbReference type="InterPro" id="IPR003602">
    <property type="entry name" value="Topo_IA_DNA-bd_dom"/>
</dbReference>
<dbReference type="InterPro" id="IPR013826">
    <property type="entry name" value="Topo_IA_cen_sub3"/>
</dbReference>
<evidence type="ECO:0000256" key="5">
    <source>
        <dbReference type="ARBA" id="ARBA00022737"/>
    </source>
</evidence>
<dbReference type="SUPFAM" id="SSF56712">
    <property type="entry name" value="Prokaryotic type I DNA topoisomerase"/>
    <property type="match status" value="1"/>
</dbReference>
<evidence type="ECO:0000256" key="7">
    <source>
        <dbReference type="ARBA" id="ARBA00022833"/>
    </source>
</evidence>
<dbReference type="InterPro" id="IPR013825">
    <property type="entry name" value="Topo_IA_cen_sub2"/>
</dbReference>
<protein>
    <recommendedName>
        <fullName evidence="3 12">DNA topoisomerase</fullName>
        <ecNumber evidence="3 12">5.6.2.1</ecNumber>
    </recommendedName>
</protein>
<feature type="domain" description="Topo IA-type catalytic" evidence="16">
    <location>
        <begin position="166"/>
        <end position="588"/>
    </location>
</feature>
<dbReference type="Pfam" id="PF01131">
    <property type="entry name" value="Topoisom_bac"/>
    <property type="match status" value="1"/>
</dbReference>
<feature type="compositionally biased region" description="Polar residues" evidence="13">
    <location>
        <begin position="743"/>
        <end position="759"/>
    </location>
</feature>
<dbReference type="InterPro" id="IPR000380">
    <property type="entry name" value="Topo_IA"/>
</dbReference>
<dbReference type="Proteomes" id="UP000046395">
    <property type="component" value="Unassembled WGS sequence"/>
</dbReference>
<evidence type="ECO:0000259" key="14">
    <source>
        <dbReference type="PROSITE" id="PS50880"/>
    </source>
</evidence>
<dbReference type="InterPro" id="IPR006171">
    <property type="entry name" value="TOPRIM_dom"/>
</dbReference>
<name>A0A5S6QIA1_TRIMR</name>
<dbReference type="GO" id="GO:0005634">
    <property type="term" value="C:nucleus"/>
    <property type="evidence" value="ECO:0007669"/>
    <property type="project" value="TreeGrafter"/>
</dbReference>
<dbReference type="GO" id="GO:0006310">
    <property type="term" value="P:DNA recombination"/>
    <property type="evidence" value="ECO:0007669"/>
    <property type="project" value="TreeGrafter"/>
</dbReference>
<evidence type="ECO:0000256" key="4">
    <source>
        <dbReference type="ARBA" id="ARBA00022723"/>
    </source>
</evidence>
<evidence type="ECO:0000256" key="8">
    <source>
        <dbReference type="ARBA" id="ARBA00023029"/>
    </source>
</evidence>
<dbReference type="InterPro" id="IPR013497">
    <property type="entry name" value="Topo_IA_cen"/>
</dbReference>
<dbReference type="Gene3D" id="3.30.65.10">
    <property type="entry name" value="Bacterial Topoisomerase I, domain 1"/>
    <property type="match status" value="1"/>
</dbReference>
<feature type="domain" description="GRF-type" evidence="15">
    <location>
        <begin position="820"/>
        <end position="862"/>
    </location>
</feature>
<evidence type="ECO:0000256" key="1">
    <source>
        <dbReference type="ARBA" id="ARBA00000213"/>
    </source>
</evidence>
<dbReference type="InterPro" id="IPR003601">
    <property type="entry name" value="Topo_IA_2"/>
</dbReference>
<dbReference type="SMART" id="SM00493">
    <property type="entry name" value="TOPRIM"/>
    <property type="match status" value="1"/>
</dbReference>
<evidence type="ECO:0000313" key="18">
    <source>
        <dbReference type="WBParaSite" id="TMUE_2000006587.1"/>
    </source>
</evidence>
<dbReference type="PANTHER" id="PTHR11390">
    <property type="entry name" value="PROKARYOTIC DNA TOPOISOMERASE"/>
    <property type="match status" value="1"/>
</dbReference>
<dbReference type="InterPro" id="IPR023406">
    <property type="entry name" value="Topo_IA_AS"/>
</dbReference>
<dbReference type="GO" id="GO:0008270">
    <property type="term" value="F:zinc ion binding"/>
    <property type="evidence" value="ECO:0007669"/>
    <property type="project" value="UniProtKB-KW"/>
</dbReference>
<dbReference type="Gene3D" id="1.10.460.10">
    <property type="entry name" value="Topoisomerase I, domain 2"/>
    <property type="match status" value="1"/>
</dbReference>
<dbReference type="InterPro" id="IPR010666">
    <property type="entry name" value="Znf_GRF"/>
</dbReference>
<comment type="function">
    <text evidence="12">Introduces a single-strand break via transesterification at a target site in duplex DNA. Releases the supercoiling and torsional tension of DNA introduced during the DNA replication and transcription by transiently cleaving and rejoining one strand of the DNA duplex. The scissile phosphodiester is attacked by the catalytic tyrosine of the enzyme, resulting in the formation of a DNA-(5'-phosphotyrosyl)-enzyme intermediate and the expulsion of a 3'-OH DNA strand.</text>
</comment>
<dbReference type="Pfam" id="PF06839">
    <property type="entry name" value="Zn_ribbon_GRF"/>
    <property type="match status" value="2"/>
</dbReference>
<organism evidence="17 18">
    <name type="scientific">Trichuris muris</name>
    <name type="common">Mouse whipworm</name>
    <dbReference type="NCBI Taxonomy" id="70415"/>
    <lineage>
        <taxon>Eukaryota</taxon>
        <taxon>Metazoa</taxon>
        <taxon>Ecdysozoa</taxon>
        <taxon>Nematoda</taxon>
        <taxon>Enoplea</taxon>
        <taxon>Dorylaimia</taxon>
        <taxon>Trichinellida</taxon>
        <taxon>Trichuridae</taxon>
        <taxon>Trichuris</taxon>
    </lineage>
</organism>
<dbReference type="InterPro" id="IPR013498">
    <property type="entry name" value="Topo_IA_Znf"/>
</dbReference>
<sequence>MVKVVLNVAEKNDAAKGIAQILSRGHANRRESFSRFNKLYEFDYALEGCQCRMVFSSVSGHLMNLDYAAAYRKWDSVPIGELFDAPLQKECNPDMMPILRTLKSEATKANALIIWTDCDREGENIGFEIIDVCKQANPRLDVRRAIFSEITRPSVLRALANLALPNKHLSDAVDCRMELDLRTGAAFTRFQTLRLCRTFADHLQGKLISYGSCQFPTLGFVVERYKQNKAFVREPFWKLSAFDQRNPQVVTEFAWQRGRIFDKDVCELFLALCQQPPCTANVRNVEGRPTSKLRPLPLETVEMEKRISRKLRISAKETMTIAEKLYTQGYISYPRTETNCFPKEMNLVDLVQLQTADGQWGEFARRLLDEGPNPRNGRKNDQAHPPIHPIRYATPQELTGNAKRVYEFIVRHFLACLSKDAEGFQTTVTIFVNGETFSASGLTVTARNYLDVYPYETWTSKEIAVYSVNEEFGVEVRMSEGQTSPPPLLSEAELIGLMEKCGIGTDATHAEHIETIKKRLYVGLTDDNRFLPGYLGLGLVDGYELMGCDMSKPNLRAEFEAELKRICDGQQTKEAVIRAFRQKYKELFDKVVRSADHLDSALTTYFGPASSLTSAGTPSDSGPSQLAPSRPGGAVNCTRCPRCGAFMQMKTARSGRVFVGCSGYPTCKEAIWIARSELISSYVSTNEQCPACVERGSVLMELKLRPNSVGLPATVKTCFTCSSTATASLGVQTPLQTRAAPQMQAQSQIDNSTNTPGSSDSISCRCGLPAVMRTCRNGANAGKDYYACASNGCRFFSWKERHTTANSQRGTAMESNPVMCNCGLECLLLTVRKEGPNKGRRFYVCSKSSSERCRFFLWAESSGDVVGEAVVGDGGSLDHRVSIAPTVATSSFSFFPSAVRREANRGGGSSAKRPRTTNPTRRKCGICRQEGHTAKTCPHRCCHVTASWLAGALDMIVDEAECSNLALSGMLGSLVHFEGDLM</sequence>
<keyword evidence="4" id="KW-0479">Metal-binding</keyword>
<dbReference type="GO" id="GO:0031422">
    <property type="term" value="C:RecQ family helicase-topoisomerase III complex"/>
    <property type="evidence" value="ECO:0007669"/>
    <property type="project" value="TreeGrafter"/>
</dbReference>
<evidence type="ECO:0000256" key="12">
    <source>
        <dbReference type="RuleBase" id="RU362092"/>
    </source>
</evidence>
<dbReference type="Pfam" id="PF01396">
    <property type="entry name" value="Zn_ribbon_Top1"/>
    <property type="match status" value="1"/>
</dbReference>
<dbReference type="GO" id="GO:0006281">
    <property type="term" value="P:DNA repair"/>
    <property type="evidence" value="ECO:0007669"/>
    <property type="project" value="TreeGrafter"/>
</dbReference>